<gene>
    <name evidence="4" type="ORF">PXEA_LOCUS36007</name>
</gene>
<dbReference type="GO" id="GO:0006508">
    <property type="term" value="P:proteolysis"/>
    <property type="evidence" value="ECO:0007669"/>
    <property type="project" value="InterPro"/>
</dbReference>
<dbReference type="GO" id="GO:0008234">
    <property type="term" value="F:cysteine-type peptidase activity"/>
    <property type="evidence" value="ECO:0007669"/>
    <property type="project" value="InterPro"/>
</dbReference>
<dbReference type="OrthoDB" id="6286504at2759"/>
<dbReference type="PANTHER" id="PTHR12411">
    <property type="entry name" value="CYSTEINE PROTEASE FAMILY C1-RELATED"/>
    <property type="match status" value="1"/>
</dbReference>
<comment type="similarity">
    <text evidence="1">Belongs to the peptidase C1 family.</text>
</comment>
<dbReference type="InterPro" id="IPR039417">
    <property type="entry name" value="Peptidase_C1A_papain-like"/>
</dbReference>
<dbReference type="EMBL" id="CAAALY010275154">
    <property type="protein sequence ID" value="VEL42567.1"/>
    <property type="molecule type" value="Genomic_DNA"/>
</dbReference>
<comment type="caution">
    <text evidence="4">The sequence shown here is derived from an EMBL/GenBank/DDBJ whole genome shotgun (WGS) entry which is preliminary data.</text>
</comment>
<keyword evidence="2" id="KW-1015">Disulfide bond</keyword>
<dbReference type="CDD" id="cd02248">
    <property type="entry name" value="Peptidase_C1A"/>
    <property type="match status" value="1"/>
</dbReference>
<dbReference type="PROSITE" id="PS00639">
    <property type="entry name" value="THIOL_PROTEASE_HIS"/>
    <property type="match status" value="1"/>
</dbReference>
<reference evidence="4" key="1">
    <citation type="submission" date="2018-11" db="EMBL/GenBank/DDBJ databases">
        <authorList>
            <consortium name="Pathogen Informatics"/>
        </authorList>
    </citation>
    <scope>NUCLEOTIDE SEQUENCE</scope>
</reference>
<dbReference type="InterPro" id="IPR025661">
    <property type="entry name" value="Pept_asp_AS"/>
</dbReference>
<feature type="domain" description="Peptidase C1A papain C-terminal" evidence="3">
    <location>
        <begin position="2"/>
        <end position="111"/>
    </location>
</feature>
<dbReference type="SUPFAM" id="SSF54001">
    <property type="entry name" value="Cysteine proteinases"/>
    <property type="match status" value="1"/>
</dbReference>
<dbReference type="SMART" id="SM00645">
    <property type="entry name" value="Pept_C1"/>
    <property type="match status" value="1"/>
</dbReference>
<dbReference type="PROSITE" id="PS00640">
    <property type="entry name" value="THIOL_PROTEASE_ASN"/>
    <property type="match status" value="1"/>
</dbReference>
<dbReference type="AlphaFoldDB" id="A0A448XQP7"/>
<sequence length="112" mass="12310">MAKVTGIMKLPEGNETALQIAVTTAGPVSVAIDADHQGFMMYKRGIYTNPRCSSQELDHGVLAIGYGTENGLDYWLVKNSWGIHWGDHGYIKMARNKKNMCGIATMASYPML</sequence>
<keyword evidence="5" id="KW-1185">Reference proteome</keyword>
<name>A0A448XQP7_9PLAT</name>
<evidence type="ECO:0000313" key="5">
    <source>
        <dbReference type="Proteomes" id="UP000784294"/>
    </source>
</evidence>
<evidence type="ECO:0000256" key="1">
    <source>
        <dbReference type="ARBA" id="ARBA00008455"/>
    </source>
</evidence>
<evidence type="ECO:0000313" key="4">
    <source>
        <dbReference type="EMBL" id="VEL42567.1"/>
    </source>
</evidence>
<accession>A0A448XQP7</accession>
<evidence type="ECO:0000256" key="2">
    <source>
        <dbReference type="ARBA" id="ARBA00023157"/>
    </source>
</evidence>
<protein>
    <recommendedName>
        <fullName evidence="3">Peptidase C1A papain C-terminal domain-containing protein</fullName>
    </recommendedName>
</protein>
<dbReference type="InterPro" id="IPR025660">
    <property type="entry name" value="Pept_his_AS"/>
</dbReference>
<dbReference type="InterPro" id="IPR013128">
    <property type="entry name" value="Peptidase_C1A"/>
</dbReference>
<evidence type="ECO:0000259" key="3">
    <source>
        <dbReference type="SMART" id="SM00645"/>
    </source>
</evidence>
<proteinExistence type="inferred from homology"/>
<dbReference type="InterPro" id="IPR000668">
    <property type="entry name" value="Peptidase_C1A_C"/>
</dbReference>
<dbReference type="Pfam" id="PF00112">
    <property type="entry name" value="Peptidase_C1"/>
    <property type="match status" value="1"/>
</dbReference>
<dbReference type="InterPro" id="IPR038765">
    <property type="entry name" value="Papain-like_cys_pep_sf"/>
</dbReference>
<dbReference type="Proteomes" id="UP000784294">
    <property type="component" value="Unassembled WGS sequence"/>
</dbReference>
<organism evidence="4 5">
    <name type="scientific">Protopolystoma xenopodis</name>
    <dbReference type="NCBI Taxonomy" id="117903"/>
    <lineage>
        <taxon>Eukaryota</taxon>
        <taxon>Metazoa</taxon>
        <taxon>Spiralia</taxon>
        <taxon>Lophotrochozoa</taxon>
        <taxon>Platyhelminthes</taxon>
        <taxon>Monogenea</taxon>
        <taxon>Polyopisthocotylea</taxon>
        <taxon>Polystomatidea</taxon>
        <taxon>Polystomatidae</taxon>
        <taxon>Protopolystoma</taxon>
    </lineage>
</organism>
<dbReference type="Gene3D" id="3.90.70.10">
    <property type="entry name" value="Cysteine proteinases"/>
    <property type="match status" value="1"/>
</dbReference>